<reference evidence="2 5" key="1">
    <citation type="journal article" date="2019" name="Sci. Rep.">
        <title>Orb-weaving spider Araneus ventricosus genome elucidates the spidroin gene catalogue.</title>
        <authorList>
            <person name="Kono N."/>
            <person name="Nakamura H."/>
            <person name="Ohtoshi R."/>
            <person name="Moran D.A.P."/>
            <person name="Shinohara A."/>
            <person name="Yoshida Y."/>
            <person name="Fujiwara M."/>
            <person name="Mori M."/>
            <person name="Tomita M."/>
            <person name="Arakawa K."/>
        </authorList>
    </citation>
    <scope>NUCLEOTIDE SEQUENCE [LARGE SCALE GENOMIC DNA]</scope>
</reference>
<protein>
    <submittedName>
        <fullName evidence="2">Uncharacterized protein</fullName>
    </submittedName>
</protein>
<dbReference type="EMBL" id="BGPR01228903">
    <property type="protein sequence ID" value="GBL67843.1"/>
    <property type="molecule type" value="Genomic_DNA"/>
</dbReference>
<name>A0A4Y1ZUQ0_ARAVE</name>
<dbReference type="EMBL" id="BGPR01228910">
    <property type="protein sequence ID" value="GBL67867.1"/>
    <property type="molecule type" value="Genomic_DNA"/>
</dbReference>
<evidence type="ECO:0000313" key="3">
    <source>
        <dbReference type="EMBL" id="GBL67938.1"/>
    </source>
</evidence>
<gene>
    <name evidence="4" type="ORF">AVEN_208141_1</name>
    <name evidence="1" type="ORF">AVEN_224532_1</name>
    <name evidence="2" type="ORF">AVEN_256787_1</name>
    <name evidence="3" type="ORF">AVEN_58210_1</name>
</gene>
<sequence length="54" mass="6013">WVGSDNSMGKRFVADLSRALANCPSAQVLHTYTALRHNFESIVVVNSPVNWKPQ</sequence>
<dbReference type="AlphaFoldDB" id="A0A4Y1ZUQ0"/>
<evidence type="ECO:0000313" key="1">
    <source>
        <dbReference type="EMBL" id="GBL67843.1"/>
    </source>
</evidence>
<dbReference type="Proteomes" id="UP000499080">
    <property type="component" value="Unassembled WGS sequence"/>
</dbReference>
<proteinExistence type="predicted"/>
<accession>A0A4Y1ZUQ0</accession>
<evidence type="ECO:0000313" key="4">
    <source>
        <dbReference type="EMBL" id="GBL68084.1"/>
    </source>
</evidence>
<feature type="non-terminal residue" evidence="2">
    <location>
        <position position="1"/>
    </location>
</feature>
<keyword evidence="5" id="KW-1185">Reference proteome</keyword>
<organism evidence="2 5">
    <name type="scientific">Araneus ventricosus</name>
    <name type="common">Orbweaver spider</name>
    <name type="synonym">Epeira ventricosa</name>
    <dbReference type="NCBI Taxonomy" id="182803"/>
    <lineage>
        <taxon>Eukaryota</taxon>
        <taxon>Metazoa</taxon>
        <taxon>Ecdysozoa</taxon>
        <taxon>Arthropoda</taxon>
        <taxon>Chelicerata</taxon>
        <taxon>Arachnida</taxon>
        <taxon>Araneae</taxon>
        <taxon>Araneomorphae</taxon>
        <taxon>Entelegynae</taxon>
        <taxon>Araneoidea</taxon>
        <taxon>Araneidae</taxon>
        <taxon>Araneus</taxon>
    </lineage>
</organism>
<dbReference type="EMBL" id="BGPR01228930">
    <property type="protein sequence ID" value="GBL67938.1"/>
    <property type="molecule type" value="Genomic_DNA"/>
</dbReference>
<evidence type="ECO:0000313" key="5">
    <source>
        <dbReference type="Proteomes" id="UP000499080"/>
    </source>
</evidence>
<comment type="caution">
    <text evidence="2">The sequence shown here is derived from an EMBL/GenBank/DDBJ whole genome shotgun (WGS) entry which is preliminary data.</text>
</comment>
<dbReference type="EMBL" id="BGPR01228964">
    <property type="protein sequence ID" value="GBL68084.1"/>
    <property type="molecule type" value="Genomic_DNA"/>
</dbReference>
<evidence type="ECO:0000313" key="2">
    <source>
        <dbReference type="EMBL" id="GBL67867.1"/>
    </source>
</evidence>